<gene>
    <name evidence="2" type="ORF">GCM10011322_11900</name>
</gene>
<name>A0A917Q5U4_9HYPH</name>
<keyword evidence="1" id="KW-0472">Membrane</keyword>
<accession>A0A917Q5U4</accession>
<dbReference type="AlphaFoldDB" id="A0A917Q5U4"/>
<dbReference type="RefSeq" id="WP_188910621.1">
    <property type="nucleotide sequence ID" value="NZ_BMMF01000003.1"/>
</dbReference>
<sequence>MSRLVILTRRARVPLRATAETAMEVVSLALFVGMIAAWASIGIPG</sequence>
<reference evidence="2 3" key="1">
    <citation type="journal article" date="2014" name="Int. J. Syst. Evol. Microbiol.">
        <title>Complete genome sequence of Corynebacterium casei LMG S-19264T (=DSM 44701T), isolated from a smear-ripened cheese.</title>
        <authorList>
            <consortium name="US DOE Joint Genome Institute (JGI-PGF)"/>
            <person name="Walter F."/>
            <person name="Albersmeier A."/>
            <person name="Kalinowski J."/>
            <person name="Ruckert C."/>
        </authorList>
    </citation>
    <scope>NUCLEOTIDE SEQUENCE [LARGE SCALE GENOMIC DNA]</scope>
    <source>
        <strain evidence="2 3">CGMCC 1.9161</strain>
    </source>
</reference>
<comment type="caution">
    <text evidence="2">The sequence shown here is derived from an EMBL/GenBank/DDBJ whole genome shotgun (WGS) entry which is preliminary data.</text>
</comment>
<keyword evidence="1" id="KW-1133">Transmembrane helix</keyword>
<keyword evidence="1" id="KW-0812">Transmembrane</keyword>
<dbReference type="Proteomes" id="UP000600449">
    <property type="component" value="Unassembled WGS sequence"/>
</dbReference>
<proteinExistence type="predicted"/>
<evidence type="ECO:0000256" key="1">
    <source>
        <dbReference type="SAM" id="Phobius"/>
    </source>
</evidence>
<keyword evidence="3" id="KW-1185">Reference proteome</keyword>
<evidence type="ECO:0000313" key="2">
    <source>
        <dbReference type="EMBL" id="GGK27051.1"/>
    </source>
</evidence>
<protein>
    <submittedName>
        <fullName evidence="2">Uncharacterized protein</fullName>
    </submittedName>
</protein>
<evidence type="ECO:0000313" key="3">
    <source>
        <dbReference type="Proteomes" id="UP000600449"/>
    </source>
</evidence>
<feature type="transmembrane region" description="Helical" evidence="1">
    <location>
        <begin position="21"/>
        <end position="41"/>
    </location>
</feature>
<organism evidence="2 3">
    <name type="scientific">Salinarimonas ramus</name>
    <dbReference type="NCBI Taxonomy" id="690164"/>
    <lineage>
        <taxon>Bacteria</taxon>
        <taxon>Pseudomonadati</taxon>
        <taxon>Pseudomonadota</taxon>
        <taxon>Alphaproteobacteria</taxon>
        <taxon>Hyphomicrobiales</taxon>
        <taxon>Salinarimonadaceae</taxon>
        <taxon>Salinarimonas</taxon>
    </lineage>
</organism>
<dbReference type="EMBL" id="BMMF01000003">
    <property type="protein sequence ID" value="GGK27051.1"/>
    <property type="molecule type" value="Genomic_DNA"/>
</dbReference>